<dbReference type="Pfam" id="PF05977">
    <property type="entry name" value="MFS_3"/>
    <property type="match status" value="1"/>
</dbReference>
<name>A0A8J7QB26_9BACT</name>
<accession>A0A8J7QB26</accession>
<keyword evidence="1" id="KW-0813">Transport</keyword>
<dbReference type="InterPro" id="IPR010290">
    <property type="entry name" value="TM_effector"/>
</dbReference>
<evidence type="ECO:0000256" key="1">
    <source>
        <dbReference type="ARBA" id="ARBA00022448"/>
    </source>
</evidence>
<dbReference type="Proteomes" id="UP000664417">
    <property type="component" value="Unassembled WGS sequence"/>
</dbReference>
<proteinExistence type="predicted"/>
<gene>
    <name evidence="3" type="ORF">J3U88_18005</name>
</gene>
<sequence>MPSMSAARPRLPATLSVAAAALFTMQLSALWFKLPRGAGPNLLPSRHWPAPDPELAQSDDDGPVQVLITYAVAENQEAAFFQAAEAVRKMRLRSGAFGWRVYRDPDRSGCLVASFFNRNWVDHLRLHERVTEDDRLVQDRLNAFHQGDDPPKVVHLIGKTRPD</sequence>
<keyword evidence="2" id="KW-1003">Cell membrane</keyword>
<reference evidence="3" key="1">
    <citation type="submission" date="2021-03" db="EMBL/GenBank/DDBJ databases">
        <authorList>
            <person name="Wang G."/>
        </authorList>
    </citation>
    <scope>NUCLEOTIDE SEQUENCE</scope>
    <source>
        <strain evidence="3">KCTC 12899</strain>
    </source>
</reference>
<keyword evidence="4" id="KW-1185">Reference proteome</keyword>
<evidence type="ECO:0000313" key="3">
    <source>
        <dbReference type="EMBL" id="MBO1320374.1"/>
    </source>
</evidence>
<protein>
    <submittedName>
        <fullName evidence="3">MFS transporter</fullName>
    </submittedName>
</protein>
<dbReference type="AlphaFoldDB" id="A0A8J7QB26"/>
<evidence type="ECO:0000313" key="4">
    <source>
        <dbReference type="Proteomes" id="UP000664417"/>
    </source>
</evidence>
<dbReference type="RefSeq" id="WP_207860328.1">
    <property type="nucleotide sequence ID" value="NZ_JAFREP010000017.1"/>
</dbReference>
<dbReference type="EMBL" id="JAFREP010000017">
    <property type="protein sequence ID" value="MBO1320374.1"/>
    <property type="molecule type" value="Genomic_DNA"/>
</dbReference>
<organism evidence="3 4">
    <name type="scientific">Acanthopleuribacter pedis</name>
    <dbReference type="NCBI Taxonomy" id="442870"/>
    <lineage>
        <taxon>Bacteria</taxon>
        <taxon>Pseudomonadati</taxon>
        <taxon>Acidobacteriota</taxon>
        <taxon>Holophagae</taxon>
        <taxon>Acanthopleuribacterales</taxon>
        <taxon>Acanthopleuribacteraceae</taxon>
        <taxon>Acanthopleuribacter</taxon>
    </lineage>
</organism>
<keyword evidence="2" id="KW-0472">Membrane</keyword>
<evidence type="ECO:0000256" key="2">
    <source>
        <dbReference type="ARBA" id="ARBA00022475"/>
    </source>
</evidence>
<comment type="caution">
    <text evidence="3">The sequence shown here is derived from an EMBL/GenBank/DDBJ whole genome shotgun (WGS) entry which is preliminary data.</text>
</comment>